<dbReference type="InterPro" id="IPR027278">
    <property type="entry name" value="ACCD_DCysDesulf"/>
</dbReference>
<organism evidence="6 7">
    <name type="scientific">Candidatus Magasanikbacteria bacterium GW2011_GWA2_46_17</name>
    <dbReference type="NCBI Taxonomy" id="1619042"/>
    <lineage>
        <taxon>Bacteria</taxon>
        <taxon>Candidatus Magasanikiibacteriota</taxon>
    </lineage>
</organism>
<reference evidence="6 7" key="1">
    <citation type="journal article" date="2015" name="Nature">
        <title>rRNA introns, odd ribosomes, and small enigmatic genomes across a large radiation of phyla.</title>
        <authorList>
            <person name="Brown C.T."/>
            <person name="Hug L.A."/>
            <person name="Thomas B.C."/>
            <person name="Sharon I."/>
            <person name="Castelle C.J."/>
            <person name="Singh A."/>
            <person name="Wilkins M.J."/>
            <person name="Williams K.H."/>
            <person name="Banfield J.F."/>
        </authorList>
    </citation>
    <scope>NUCLEOTIDE SEQUENCE [LARGE SCALE GENOMIC DNA]</scope>
</reference>
<evidence type="ECO:0000256" key="3">
    <source>
        <dbReference type="ARBA" id="ARBA00022898"/>
    </source>
</evidence>
<comment type="caution">
    <text evidence="6">The sequence shown here is derived from an EMBL/GenBank/DDBJ whole genome shotgun (WGS) entry which is preliminary data.</text>
</comment>
<dbReference type="Proteomes" id="UP000034175">
    <property type="component" value="Unassembled WGS sequence"/>
</dbReference>
<evidence type="ECO:0000256" key="2">
    <source>
        <dbReference type="ARBA" id="ARBA00008639"/>
    </source>
</evidence>
<dbReference type="Pfam" id="PF00291">
    <property type="entry name" value="PALP"/>
    <property type="match status" value="1"/>
</dbReference>
<dbReference type="EMBL" id="LCMA01000019">
    <property type="protein sequence ID" value="KKU25788.1"/>
    <property type="molecule type" value="Genomic_DNA"/>
</dbReference>
<proteinExistence type="inferred from homology"/>
<evidence type="ECO:0000259" key="5">
    <source>
        <dbReference type="Pfam" id="PF00291"/>
    </source>
</evidence>
<keyword evidence="4" id="KW-0456">Lyase</keyword>
<feature type="domain" description="Tryptophan synthase beta chain-like PALP" evidence="5">
    <location>
        <begin position="9"/>
        <end position="303"/>
    </location>
</feature>
<keyword evidence="3" id="KW-0663">Pyridoxal phosphate</keyword>
<comment type="cofactor">
    <cofactor evidence="1">
        <name>pyridoxal 5'-phosphate</name>
        <dbReference type="ChEBI" id="CHEBI:597326"/>
    </cofactor>
</comment>
<dbReference type="GO" id="GO:0004794">
    <property type="term" value="F:threonine deaminase activity"/>
    <property type="evidence" value="ECO:0007669"/>
    <property type="project" value="TreeGrafter"/>
</dbReference>
<evidence type="ECO:0000256" key="4">
    <source>
        <dbReference type="ARBA" id="ARBA00023239"/>
    </source>
</evidence>
<evidence type="ECO:0000313" key="6">
    <source>
        <dbReference type="EMBL" id="KKU25788.1"/>
    </source>
</evidence>
<dbReference type="PIRSF" id="PIRSF006278">
    <property type="entry name" value="ACCD_DCysDesulf"/>
    <property type="match status" value="1"/>
</dbReference>
<dbReference type="GO" id="GO:0009097">
    <property type="term" value="P:isoleucine biosynthetic process"/>
    <property type="evidence" value="ECO:0007669"/>
    <property type="project" value="TreeGrafter"/>
</dbReference>
<dbReference type="SUPFAM" id="SSF53686">
    <property type="entry name" value="Tryptophan synthase beta subunit-like PLP-dependent enzymes"/>
    <property type="match status" value="1"/>
</dbReference>
<dbReference type="InterPro" id="IPR036052">
    <property type="entry name" value="TrpB-like_PALP_sf"/>
</dbReference>
<dbReference type="GO" id="GO:0003941">
    <property type="term" value="F:L-serine ammonia-lyase activity"/>
    <property type="evidence" value="ECO:0007669"/>
    <property type="project" value="TreeGrafter"/>
</dbReference>
<dbReference type="AlphaFoldDB" id="A0A0G1R6R4"/>
<evidence type="ECO:0000313" key="7">
    <source>
        <dbReference type="Proteomes" id="UP000034175"/>
    </source>
</evidence>
<dbReference type="PANTHER" id="PTHR48078">
    <property type="entry name" value="THREONINE DEHYDRATASE, MITOCHONDRIAL-RELATED"/>
    <property type="match status" value="1"/>
</dbReference>
<protein>
    <submittedName>
        <fullName evidence="6">Threonine synthase</fullName>
    </submittedName>
</protein>
<dbReference type="InterPro" id="IPR001926">
    <property type="entry name" value="TrpB-like_PALP"/>
</dbReference>
<dbReference type="GO" id="GO:0006567">
    <property type="term" value="P:L-threonine catabolic process"/>
    <property type="evidence" value="ECO:0007669"/>
    <property type="project" value="TreeGrafter"/>
</dbReference>
<comment type="similarity">
    <text evidence="2">Belongs to the ACC deaminase/D-cysteine desulfhydrase family.</text>
</comment>
<evidence type="ECO:0000256" key="1">
    <source>
        <dbReference type="ARBA" id="ARBA00001933"/>
    </source>
</evidence>
<dbReference type="GO" id="GO:0006565">
    <property type="term" value="P:L-serine catabolic process"/>
    <property type="evidence" value="ECO:0007669"/>
    <property type="project" value="TreeGrafter"/>
</dbReference>
<name>A0A0G1R6R4_9BACT</name>
<gene>
    <name evidence="6" type="ORF">UX39_C0019G0008</name>
</gene>
<dbReference type="PANTHER" id="PTHR48078:SF6">
    <property type="entry name" value="L-THREONINE DEHYDRATASE CATABOLIC TDCB"/>
    <property type="match status" value="1"/>
</dbReference>
<dbReference type="Gene3D" id="3.40.50.1100">
    <property type="match status" value="2"/>
</dbReference>
<dbReference type="GO" id="GO:0016846">
    <property type="term" value="F:carbon-sulfur lyase activity"/>
    <property type="evidence" value="ECO:0007669"/>
    <property type="project" value="UniProtKB-ARBA"/>
</dbReference>
<dbReference type="InterPro" id="IPR050147">
    <property type="entry name" value="Ser/Thr_Dehydratase"/>
</dbReference>
<accession>A0A0G1R6R4</accession>
<sequence length="304" mass="32869">MGIFTSMLTPQPSLPQLAAALGLSAELCFKREDLHPYGSHKGRSVPLMIKEHCYKGYENFVISSSGNAALAAIRAVKDRNENHGESLLLTVFVGENIDSGKLKMLKGCEDSMIKIIQVANPKQSAFQMEKEGKAKFLRQSTDDAALIGYKELAKELAEIPSLSAVFIPTSSGTTAQGLYEGFKELGINPQIHIVQTEACHPMVETRLIASLPARRNPHVGNSIASAIVDHVAHRKQKVLEVIKNSHGAGWVVSDEEITSAMNIVKKTTGIEISPNSALSMAGLRKAIEVEAKWKGAVVCLITGK</sequence>